<reference evidence="2" key="1">
    <citation type="submission" date="2022-10" db="EMBL/GenBank/DDBJ databases">
        <title>Comparative genomic analysis of Cohnella hashimotonis sp. nov., isolated from the International Space Station.</title>
        <authorList>
            <person name="Simpson A."/>
            <person name="Venkateswaran K."/>
        </authorList>
    </citation>
    <scope>NUCLEOTIDE SEQUENCE</scope>
    <source>
        <strain evidence="2">DSM 28161</strain>
    </source>
</reference>
<feature type="chain" id="PRO_5040984458" evidence="1">
    <location>
        <begin position="27"/>
        <end position="45"/>
    </location>
</feature>
<keyword evidence="1" id="KW-0732">Signal</keyword>
<evidence type="ECO:0000313" key="2">
    <source>
        <dbReference type="EMBL" id="MDG0810247.1"/>
    </source>
</evidence>
<organism evidence="2 3">
    <name type="scientific">Cohnella rhizosphaerae</name>
    <dbReference type="NCBI Taxonomy" id="1457232"/>
    <lineage>
        <taxon>Bacteria</taxon>
        <taxon>Bacillati</taxon>
        <taxon>Bacillota</taxon>
        <taxon>Bacilli</taxon>
        <taxon>Bacillales</taxon>
        <taxon>Paenibacillaceae</taxon>
        <taxon>Cohnella</taxon>
    </lineage>
</organism>
<dbReference type="RefSeq" id="WP_277531964.1">
    <property type="nucleotide sequence ID" value="NZ_JAPDIA010000003.1"/>
</dbReference>
<name>A0A9X4KYM9_9BACL</name>
<accession>A0A9X4KYM9</accession>
<protein>
    <submittedName>
        <fullName evidence="2">Uncharacterized protein</fullName>
    </submittedName>
</protein>
<sequence>MARKSKRVLSAVLAAAIGMSGWPALPAWNTAAAASMGGGGKRRGS</sequence>
<feature type="signal peptide" evidence="1">
    <location>
        <begin position="1"/>
        <end position="26"/>
    </location>
</feature>
<dbReference type="AlphaFoldDB" id="A0A9X4KYM9"/>
<gene>
    <name evidence="2" type="ORF">OMP40_13505</name>
</gene>
<evidence type="ECO:0000313" key="3">
    <source>
        <dbReference type="Proteomes" id="UP001153404"/>
    </source>
</evidence>
<dbReference type="EMBL" id="JAPDIA010000003">
    <property type="protein sequence ID" value="MDG0810247.1"/>
    <property type="molecule type" value="Genomic_DNA"/>
</dbReference>
<keyword evidence="3" id="KW-1185">Reference proteome</keyword>
<evidence type="ECO:0000256" key="1">
    <source>
        <dbReference type="SAM" id="SignalP"/>
    </source>
</evidence>
<dbReference type="Proteomes" id="UP001153404">
    <property type="component" value="Unassembled WGS sequence"/>
</dbReference>
<proteinExistence type="predicted"/>
<comment type="caution">
    <text evidence="2">The sequence shown here is derived from an EMBL/GenBank/DDBJ whole genome shotgun (WGS) entry which is preliminary data.</text>
</comment>